<evidence type="ECO:0000256" key="6">
    <source>
        <dbReference type="ARBA" id="ARBA00022839"/>
    </source>
</evidence>
<evidence type="ECO:0000256" key="5">
    <source>
        <dbReference type="ARBA" id="ARBA00022806"/>
    </source>
</evidence>
<dbReference type="InterPro" id="IPR038726">
    <property type="entry name" value="PDDEXK_AddAB-type"/>
</dbReference>
<evidence type="ECO:0000256" key="7">
    <source>
        <dbReference type="ARBA" id="ARBA00022840"/>
    </source>
</evidence>
<keyword evidence="2" id="KW-0547">Nucleotide-binding</keyword>
<dbReference type="GO" id="GO:0006310">
    <property type="term" value="P:DNA recombination"/>
    <property type="evidence" value="ECO:0007669"/>
    <property type="project" value="TreeGrafter"/>
</dbReference>
<keyword evidence="6" id="KW-0269">Exonuclease</keyword>
<dbReference type="SUPFAM" id="SSF52540">
    <property type="entry name" value="P-loop containing nucleoside triphosphate hydrolases"/>
    <property type="match status" value="1"/>
</dbReference>
<evidence type="ECO:0000256" key="3">
    <source>
        <dbReference type="ARBA" id="ARBA00022763"/>
    </source>
</evidence>
<accession>A0A0S4LGV3</accession>
<dbReference type="InterPro" id="IPR027417">
    <property type="entry name" value="P-loop_NTPase"/>
</dbReference>
<dbReference type="Proteomes" id="UP000199032">
    <property type="component" value="Unassembled WGS sequence"/>
</dbReference>
<keyword evidence="9" id="KW-0234">DNA repair</keyword>
<feature type="domain" description="PD-(D/E)XK endonuclease-like" evidence="10">
    <location>
        <begin position="755"/>
        <end position="1033"/>
    </location>
</feature>
<name>A0A0S4LGV3_9BACT</name>
<protein>
    <recommendedName>
        <fullName evidence="10">PD-(D/E)XK endonuclease-like domain-containing protein</fullName>
    </recommendedName>
</protein>
<dbReference type="Gene3D" id="3.90.320.10">
    <property type="match status" value="1"/>
</dbReference>
<dbReference type="InterPro" id="IPR011604">
    <property type="entry name" value="PDDEXK-like_dom_sf"/>
</dbReference>
<keyword evidence="5" id="KW-0347">Helicase</keyword>
<dbReference type="GO" id="GO:0006281">
    <property type="term" value="P:DNA repair"/>
    <property type="evidence" value="ECO:0007669"/>
    <property type="project" value="UniProtKB-KW"/>
</dbReference>
<reference evidence="11 12" key="1">
    <citation type="submission" date="2015-10" db="EMBL/GenBank/DDBJ databases">
        <authorList>
            <person name="Gilbert D.G."/>
        </authorList>
    </citation>
    <scope>NUCLEOTIDE SEQUENCE [LARGE SCALE GENOMIC DNA]</scope>
    <source>
        <strain evidence="11">COMA1</strain>
    </source>
</reference>
<evidence type="ECO:0000256" key="4">
    <source>
        <dbReference type="ARBA" id="ARBA00022801"/>
    </source>
</evidence>
<dbReference type="GO" id="GO:0004386">
    <property type="term" value="F:helicase activity"/>
    <property type="evidence" value="ECO:0007669"/>
    <property type="project" value="UniProtKB-KW"/>
</dbReference>
<dbReference type="GO" id="GO:0005524">
    <property type="term" value="F:ATP binding"/>
    <property type="evidence" value="ECO:0007669"/>
    <property type="project" value="UniProtKB-KW"/>
</dbReference>
<evidence type="ECO:0000313" key="12">
    <source>
        <dbReference type="Proteomes" id="UP000199032"/>
    </source>
</evidence>
<gene>
    <name evidence="11" type="ORF">COMA1_20543</name>
</gene>
<evidence type="ECO:0000313" key="11">
    <source>
        <dbReference type="EMBL" id="CUS35946.1"/>
    </source>
</evidence>
<evidence type="ECO:0000259" key="10">
    <source>
        <dbReference type="Pfam" id="PF12705"/>
    </source>
</evidence>
<evidence type="ECO:0000256" key="1">
    <source>
        <dbReference type="ARBA" id="ARBA00022722"/>
    </source>
</evidence>
<dbReference type="PANTHER" id="PTHR30591">
    <property type="entry name" value="RECBCD ENZYME SUBUNIT RECC"/>
    <property type="match status" value="1"/>
</dbReference>
<dbReference type="GO" id="GO:0004527">
    <property type="term" value="F:exonuclease activity"/>
    <property type="evidence" value="ECO:0007669"/>
    <property type="project" value="UniProtKB-KW"/>
</dbReference>
<dbReference type="Gene3D" id="3.40.50.300">
    <property type="entry name" value="P-loop containing nucleotide triphosphate hydrolases"/>
    <property type="match status" value="2"/>
</dbReference>
<dbReference type="RefSeq" id="WP_090748499.1">
    <property type="nucleotide sequence ID" value="NZ_CZQA01000008.1"/>
</dbReference>
<dbReference type="GO" id="GO:0003677">
    <property type="term" value="F:DNA binding"/>
    <property type="evidence" value="ECO:0007669"/>
    <property type="project" value="UniProtKB-KW"/>
</dbReference>
<evidence type="ECO:0000256" key="8">
    <source>
        <dbReference type="ARBA" id="ARBA00023125"/>
    </source>
</evidence>
<keyword evidence="1" id="KW-0540">Nuclease</keyword>
<keyword evidence="3" id="KW-0227">DNA damage</keyword>
<organism evidence="11 12">
    <name type="scientific">Candidatus Nitrospira nitrosa</name>
    <dbReference type="NCBI Taxonomy" id="1742972"/>
    <lineage>
        <taxon>Bacteria</taxon>
        <taxon>Pseudomonadati</taxon>
        <taxon>Nitrospirota</taxon>
        <taxon>Nitrospiria</taxon>
        <taxon>Nitrospirales</taxon>
        <taxon>Nitrospiraceae</taxon>
        <taxon>Nitrospira</taxon>
    </lineage>
</organism>
<dbReference type="PANTHER" id="PTHR30591:SF1">
    <property type="entry name" value="RECBCD ENZYME SUBUNIT RECC"/>
    <property type="match status" value="1"/>
</dbReference>
<dbReference type="AlphaFoldDB" id="A0A0S4LGV3"/>
<evidence type="ECO:0000256" key="9">
    <source>
        <dbReference type="ARBA" id="ARBA00023204"/>
    </source>
</evidence>
<dbReference type="OrthoDB" id="5487982at2"/>
<keyword evidence="4" id="KW-0378">Hydrolase</keyword>
<evidence type="ECO:0000256" key="2">
    <source>
        <dbReference type="ARBA" id="ARBA00022741"/>
    </source>
</evidence>
<keyword evidence="8" id="KW-0238">DNA-binding</keyword>
<keyword evidence="12" id="KW-1185">Reference proteome</keyword>
<dbReference type="EMBL" id="CZQA01000008">
    <property type="protein sequence ID" value="CUS35946.1"/>
    <property type="molecule type" value="Genomic_DNA"/>
</dbReference>
<dbReference type="STRING" id="1742972.COMA1_20543"/>
<sequence length="1063" mass="118969">MLRVITGRFHPSLESSLVAQLRQAQTGNPFAQVAILVPSSTLVARLKRLLSVEKNCALLNVHLLTFHQFALRLADEIHGQDRATRIRLVDDLFFEQLIRYLTRSRSSGLAPLQRIGHASGTWGALWSSIRDLKDAGVDPAAAIQGATEGYFGQDESDQLQALFSLYAAVEEVGTTLGVGTDDDFAESLIPFVPSSPFLASLTHLFYYGFYDLTQVQLSLLEAVRATVQTTLFFPLEQDSAYMFAQRFFDRHINPLVAGPHVCVLSPPRDVDIGGSSVTLSISSVIGAEEELAFTCRQILDLIETNGYRFDEIGVVGRTLDPYSGLLRSVFDRHCIPFVTNGGTPLIHEPLSKLLLQLASLPINDFYGTTVLDIIGSPLYRSSEPLEGNPHYRPEQWKAMVSALRITHGRGEWERVKRASQSMLTLHDEREEEIQGGSLDVAPEVAALCWQVVEELFQSCEAVPVQATIRGHVDALEQLVSRHLSRQEAGGSETKSPGDTRFNSIWQAIEQTWEGLRSLDVLGEELSWAEFVSLLQHAVERASVPVSSVSNQGVTILDAMAARGTPFKALFVIGLNEKHFPRYIREDPFLRDRHRTVLDSTLGFKIDEKLAGYDEETLLFTLLCQAATQRLFLSYQRADENGRVSVVSPYVEQGSLQLGHLECPVETVPRRLTDRVAQRPAIRQYLPLRDLVRWMVLKGQDPASFFQAMGEDGELWSHAMVAVAAIEQDVPSLTPFDGQTGPLPSHWSRMMRRGVAPTPLERYARCPFQYFGTDVLHLEPVRLAIGKEPDALVLGILLHSALRCAYESLVEKGWPATALPGDSVRRVAEEAVVRAAAECEREYPPGHFLLWEFSKEQAVTLVLATISSDQAAYAELPYQPIAFEQEASGILSLVVKEESVGLKIQGRLDRLDRHRDSGILRIIDYKYKTGSAMKTEDRNLRQSAVRGYRLQPPFYARLDLGERGTTEGVQLLFVAPNWSKPIDRSMFATRDWSGNTGALLQDTIERLVTGLKAGQFFILPGTYCETCEYRVACRREHQLTWWRSYRAPESKDLRSLRTMKVQDE</sequence>
<keyword evidence="7" id="KW-0067">ATP-binding</keyword>
<proteinExistence type="predicted"/>
<dbReference type="Pfam" id="PF12705">
    <property type="entry name" value="PDDEXK_1"/>
    <property type="match status" value="1"/>
</dbReference>